<protein>
    <recommendedName>
        <fullName evidence="2">histidine kinase</fullName>
        <ecNumber evidence="2">2.7.13.3</ecNumber>
    </recommendedName>
</protein>
<organism evidence="12 13">
    <name type="scientific">Pullulanibacillus pueri</name>
    <dbReference type="NCBI Taxonomy" id="1437324"/>
    <lineage>
        <taxon>Bacteria</taxon>
        <taxon>Bacillati</taxon>
        <taxon>Bacillota</taxon>
        <taxon>Bacilli</taxon>
        <taxon>Bacillales</taxon>
        <taxon>Sporolactobacillaceae</taxon>
        <taxon>Pullulanibacillus</taxon>
    </lineage>
</organism>
<dbReference type="Gene3D" id="1.10.287.130">
    <property type="match status" value="1"/>
</dbReference>
<sequence length="497" mass="56176">MLITKMGQFNHFYDREDRGATPLISEEDFSVIFDHSSEGMAFIGIDGRFVKLNQRLCQILGYTKDELIRLKVIDIIHSDDLAGCFLKREQMLNNELFAYIEKVDLLNKQGERVSVIIHSLLLRNEDGSPRYFLIQFHDVTSLQLMEEDLSVTTKELESIYESVLDGIIVLDNKGNITKVNNGFKRIFGWTDEEIIGQNISNAPDDTKKVDEYLLKAVLEGKTFKNYETIKQCKGGKCLNVSISASPLRNDDGDIIASVAVIRDITESLKMKEVMNRAEKLNLVGQMTASITHEIRNPLAVIRGFIQLLRKDRVLEEETRQKYFDLVLNELDRTNSLISDFLSLSQTRMVPKENLNLNDILNGLYPILSSEGNLKGVSFDIDLDHKVPSLFMNEREIKQLILNIVQNGIDAMAPGGHMHISTKFMEELQYVRLQITDSGSGIPEKYIDKLFDPFYTSKTNGTGLGLAVCKSICDGHNATIKVDSTFNVGTTITIDFPV</sequence>
<dbReference type="InterPro" id="IPR035965">
    <property type="entry name" value="PAS-like_dom_sf"/>
</dbReference>
<feature type="domain" description="PAC" evidence="11">
    <location>
        <begin position="224"/>
        <end position="276"/>
    </location>
</feature>
<dbReference type="InterPro" id="IPR000700">
    <property type="entry name" value="PAS-assoc_C"/>
</dbReference>
<proteinExistence type="predicted"/>
<feature type="domain" description="Histidine kinase" evidence="9">
    <location>
        <begin position="289"/>
        <end position="497"/>
    </location>
</feature>
<feature type="domain" description="PAS" evidence="10">
    <location>
        <begin position="152"/>
        <end position="221"/>
    </location>
</feature>
<comment type="caution">
    <text evidence="12">The sequence shown here is derived from an EMBL/GenBank/DDBJ whole genome shotgun (WGS) entry which is preliminary data.</text>
</comment>
<dbReference type="InterPro" id="IPR004358">
    <property type="entry name" value="Sig_transdc_His_kin-like_C"/>
</dbReference>
<dbReference type="RefSeq" id="WP_188496442.1">
    <property type="nucleotide sequence ID" value="NZ_BMFV01000006.1"/>
</dbReference>
<accession>A0A8J2ZTV7</accession>
<dbReference type="NCBIfam" id="TIGR00229">
    <property type="entry name" value="sensory_box"/>
    <property type="match status" value="2"/>
</dbReference>
<dbReference type="Pfam" id="PF02518">
    <property type="entry name" value="HATPase_c"/>
    <property type="match status" value="1"/>
</dbReference>
<evidence type="ECO:0000256" key="5">
    <source>
        <dbReference type="ARBA" id="ARBA00022741"/>
    </source>
</evidence>
<dbReference type="PROSITE" id="PS50113">
    <property type="entry name" value="PAC"/>
    <property type="match status" value="2"/>
</dbReference>
<feature type="domain" description="PAS" evidence="10">
    <location>
        <begin position="25"/>
        <end position="95"/>
    </location>
</feature>
<evidence type="ECO:0000256" key="2">
    <source>
        <dbReference type="ARBA" id="ARBA00012438"/>
    </source>
</evidence>
<evidence type="ECO:0000313" key="12">
    <source>
        <dbReference type="EMBL" id="GGH78303.1"/>
    </source>
</evidence>
<feature type="domain" description="PAC" evidence="11">
    <location>
        <begin position="99"/>
        <end position="151"/>
    </location>
</feature>
<dbReference type="PROSITE" id="PS50109">
    <property type="entry name" value="HIS_KIN"/>
    <property type="match status" value="1"/>
</dbReference>
<dbReference type="InterPro" id="IPR001610">
    <property type="entry name" value="PAC"/>
</dbReference>
<evidence type="ECO:0000313" key="13">
    <source>
        <dbReference type="Proteomes" id="UP000656813"/>
    </source>
</evidence>
<dbReference type="InterPro" id="IPR003594">
    <property type="entry name" value="HATPase_dom"/>
</dbReference>
<dbReference type="EC" id="2.7.13.3" evidence="2"/>
<keyword evidence="13" id="KW-1185">Reference proteome</keyword>
<evidence type="ECO:0000256" key="4">
    <source>
        <dbReference type="ARBA" id="ARBA00022679"/>
    </source>
</evidence>
<dbReference type="InterPro" id="IPR003661">
    <property type="entry name" value="HisK_dim/P_dom"/>
</dbReference>
<reference evidence="12" key="1">
    <citation type="journal article" date="2014" name="Int. J. Syst. Evol. Microbiol.">
        <title>Complete genome sequence of Corynebacterium casei LMG S-19264T (=DSM 44701T), isolated from a smear-ripened cheese.</title>
        <authorList>
            <consortium name="US DOE Joint Genome Institute (JGI-PGF)"/>
            <person name="Walter F."/>
            <person name="Albersmeier A."/>
            <person name="Kalinowski J."/>
            <person name="Ruckert C."/>
        </authorList>
    </citation>
    <scope>NUCLEOTIDE SEQUENCE</scope>
    <source>
        <strain evidence="12">CGMCC 1.12777</strain>
    </source>
</reference>
<dbReference type="Gene3D" id="3.30.565.10">
    <property type="entry name" value="Histidine kinase-like ATPase, C-terminal domain"/>
    <property type="match status" value="1"/>
</dbReference>
<keyword evidence="8" id="KW-0902">Two-component regulatory system</keyword>
<dbReference type="InterPro" id="IPR000014">
    <property type="entry name" value="PAS"/>
</dbReference>
<keyword evidence="7" id="KW-0067">ATP-binding</keyword>
<evidence type="ECO:0000259" key="11">
    <source>
        <dbReference type="PROSITE" id="PS50113"/>
    </source>
</evidence>
<name>A0A8J2ZTV7_9BACL</name>
<dbReference type="SUPFAM" id="SSF55874">
    <property type="entry name" value="ATPase domain of HSP90 chaperone/DNA topoisomerase II/histidine kinase"/>
    <property type="match status" value="1"/>
</dbReference>
<evidence type="ECO:0000259" key="9">
    <source>
        <dbReference type="PROSITE" id="PS50109"/>
    </source>
</evidence>
<dbReference type="CDD" id="cd00082">
    <property type="entry name" value="HisKA"/>
    <property type="match status" value="1"/>
</dbReference>
<dbReference type="PRINTS" id="PR00344">
    <property type="entry name" value="BCTRLSENSOR"/>
</dbReference>
<dbReference type="SMART" id="SM00086">
    <property type="entry name" value="PAC"/>
    <property type="match status" value="2"/>
</dbReference>
<comment type="catalytic activity">
    <reaction evidence="1">
        <text>ATP + protein L-histidine = ADP + protein N-phospho-L-histidine.</text>
        <dbReference type="EC" id="2.7.13.3"/>
    </reaction>
</comment>
<dbReference type="InterPro" id="IPR036890">
    <property type="entry name" value="HATPase_C_sf"/>
</dbReference>
<dbReference type="GO" id="GO:0000155">
    <property type="term" value="F:phosphorelay sensor kinase activity"/>
    <property type="evidence" value="ECO:0007669"/>
    <property type="project" value="InterPro"/>
</dbReference>
<dbReference type="SUPFAM" id="SSF55785">
    <property type="entry name" value="PYP-like sensor domain (PAS domain)"/>
    <property type="match status" value="2"/>
</dbReference>
<dbReference type="PANTHER" id="PTHR43065:SF10">
    <property type="entry name" value="PEROXIDE STRESS-ACTIVATED HISTIDINE KINASE MAK3"/>
    <property type="match status" value="1"/>
</dbReference>
<keyword evidence="6 12" id="KW-0418">Kinase</keyword>
<dbReference type="SMART" id="SM00387">
    <property type="entry name" value="HATPase_c"/>
    <property type="match status" value="1"/>
</dbReference>
<dbReference type="GO" id="GO:0005524">
    <property type="term" value="F:ATP binding"/>
    <property type="evidence" value="ECO:0007669"/>
    <property type="project" value="UniProtKB-KW"/>
</dbReference>
<dbReference type="Pfam" id="PF00512">
    <property type="entry name" value="HisKA"/>
    <property type="match status" value="1"/>
</dbReference>
<evidence type="ECO:0000256" key="3">
    <source>
        <dbReference type="ARBA" id="ARBA00022553"/>
    </source>
</evidence>
<dbReference type="CDD" id="cd00130">
    <property type="entry name" value="PAS"/>
    <property type="match status" value="2"/>
</dbReference>
<keyword evidence="5" id="KW-0547">Nucleotide-binding</keyword>
<dbReference type="InterPro" id="IPR036097">
    <property type="entry name" value="HisK_dim/P_sf"/>
</dbReference>
<reference evidence="12" key="2">
    <citation type="submission" date="2020-09" db="EMBL/GenBank/DDBJ databases">
        <authorList>
            <person name="Sun Q."/>
            <person name="Zhou Y."/>
        </authorList>
    </citation>
    <scope>NUCLEOTIDE SEQUENCE</scope>
    <source>
        <strain evidence="12">CGMCC 1.12777</strain>
    </source>
</reference>
<dbReference type="AlphaFoldDB" id="A0A8J2ZTV7"/>
<dbReference type="SUPFAM" id="SSF47384">
    <property type="entry name" value="Homodimeric domain of signal transducing histidine kinase"/>
    <property type="match status" value="1"/>
</dbReference>
<keyword evidence="4" id="KW-0808">Transferase</keyword>
<evidence type="ECO:0000256" key="6">
    <source>
        <dbReference type="ARBA" id="ARBA00022777"/>
    </source>
</evidence>
<dbReference type="SMART" id="SM00388">
    <property type="entry name" value="HisKA"/>
    <property type="match status" value="1"/>
</dbReference>
<dbReference type="InterPro" id="IPR005467">
    <property type="entry name" value="His_kinase_dom"/>
</dbReference>
<gene>
    <name evidence="12" type="ORF">GCM10007096_11520</name>
</gene>
<evidence type="ECO:0000256" key="7">
    <source>
        <dbReference type="ARBA" id="ARBA00022840"/>
    </source>
</evidence>
<dbReference type="SMART" id="SM00091">
    <property type="entry name" value="PAS"/>
    <property type="match status" value="2"/>
</dbReference>
<evidence type="ECO:0000256" key="8">
    <source>
        <dbReference type="ARBA" id="ARBA00023012"/>
    </source>
</evidence>
<keyword evidence="3" id="KW-0597">Phosphoprotein</keyword>
<dbReference type="CDD" id="cd00075">
    <property type="entry name" value="HATPase"/>
    <property type="match status" value="1"/>
</dbReference>
<evidence type="ECO:0000259" key="10">
    <source>
        <dbReference type="PROSITE" id="PS50112"/>
    </source>
</evidence>
<dbReference type="PROSITE" id="PS50112">
    <property type="entry name" value="PAS"/>
    <property type="match status" value="2"/>
</dbReference>
<dbReference type="Pfam" id="PF13426">
    <property type="entry name" value="PAS_9"/>
    <property type="match status" value="2"/>
</dbReference>
<dbReference type="Proteomes" id="UP000656813">
    <property type="component" value="Unassembled WGS sequence"/>
</dbReference>
<evidence type="ECO:0000256" key="1">
    <source>
        <dbReference type="ARBA" id="ARBA00000085"/>
    </source>
</evidence>
<dbReference type="EMBL" id="BMFV01000006">
    <property type="protein sequence ID" value="GGH78303.1"/>
    <property type="molecule type" value="Genomic_DNA"/>
</dbReference>
<dbReference type="Gene3D" id="3.30.450.20">
    <property type="entry name" value="PAS domain"/>
    <property type="match status" value="2"/>
</dbReference>
<dbReference type="PANTHER" id="PTHR43065">
    <property type="entry name" value="SENSOR HISTIDINE KINASE"/>
    <property type="match status" value="1"/>
</dbReference>